<dbReference type="RefSeq" id="WP_091538621.1">
    <property type="nucleotide sequence ID" value="NZ_FONY01000002.1"/>
</dbReference>
<dbReference type="InterPro" id="IPR006675">
    <property type="entry name" value="HDIG_dom"/>
</dbReference>
<reference evidence="2 3" key="1">
    <citation type="submission" date="2016-10" db="EMBL/GenBank/DDBJ databases">
        <authorList>
            <person name="de Groot N.N."/>
        </authorList>
    </citation>
    <scope>NUCLEOTIDE SEQUENCE [LARGE SCALE GENOMIC DNA]</scope>
    <source>
        <strain>GEY</strain>
        <strain evidence="3">DSM 9560</strain>
    </source>
</reference>
<evidence type="ECO:0000313" key="3">
    <source>
        <dbReference type="Proteomes" id="UP000199513"/>
    </source>
</evidence>
<dbReference type="NCBIfam" id="TIGR03276">
    <property type="entry name" value="Phn-HD"/>
    <property type="match status" value="1"/>
</dbReference>
<dbReference type="PANTHER" id="PTHR40202">
    <property type="match status" value="1"/>
</dbReference>
<dbReference type="SUPFAM" id="SSF109604">
    <property type="entry name" value="HD-domain/PDEase-like"/>
    <property type="match status" value="1"/>
</dbReference>
<name>A0A1I2AUR3_9BACT</name>
<protein>
    <submittedName>
        <fullName evidence="2">Phosphonate degradation operons associated HDIG domain protein</fullName>
    </submittedName>
</protein>
<gene>
    <name evidence="2" type="ORF">SAMN04488541_100217</name>
</gene>
<dbReference type="Proteomes" id="UP000199513">
    <property type="component" value="Unassembled WGS sequence"/>
</dbReference>
<evidence type="ECO:0000313" key="2">
    <source>
        <dbReference type="EMBL" id="SFE47735.1"/>
    </source>
</evidence>
<sequence length="192" mass="22093">MQEKIQQTIHEVFILFDKYGKEDYIGEPISQIEHACQSAQLAEEEGFDEEVILAAFFHDIGHLCAKEGIFESMDGYGVKRHEQIGADFLRSKGFSEKTARLVENHVQAKRYLTFKYPTYYQALSEASKKTLEFQGGKMTEMEATNFENDTLFSLSIQMRTWDEKAKEIGVALPELNKYKQMAIKHLSKSFAL</sequence>
<dbReference type="STRING" id="1003.SAMN04488541_100217"/>
<dbReference type="CDD" id="cd00077">
    <property type="entry name" value="HDc"/>
    <property type="match status" value="1"/>
</dbReference>
<dbReference type="InterPro" id="IPR052567">
    <property type="entry name" value="OP_Dioxygenase"/>
</dbReference>
<dbReference type="NCBIfam" id="TIGR00277">
    <property type="entry name" value="HDIG"/>
    <property type="match status" value="1"/>
</dbReference>
<dbReference type="InterPro" id="IPR003607">
    <property type="entry name" value="HD/PDEase_dom"/>
</dbReference>
<accession>A0A1I2AUR3</accession>
<dbReference type="OrthoDB" id="823268at2"/>
<dbReference type="PANTHER" id="PTHR40202:SF1">
    <property type="entry name" value="HD DOMAIN-CONTAINING PROTEIN"/>
    <property type="match status" value="1"/>
</dbReference>
<proteinExistence type="predicted"/>
<keyword evidence="3" id="KW-1185">Reference proteome</keyword>
<dbReference type="InterPro" id="IPR017670">
    <property type="entry name" value="Phosphonate_degrad-assoc"/>
</dbReference>
<dbReference type="EMBL" id="FONY01000002">
    <property type="protein sequence ID" value="SFE47735.1"/>
    <property type="molecule type" value="Genomic_DNA"/>
</dbReference>
<organism evidence="2 3">
    <name type="scientific">Thermoflexibacter ruber</name>
    <dbReference type="NCBI Taxonomy" id="1003"/>
    <lineage>
        <taxon>Bacteria</taxon>
        <taxon>Pseudomonadati</taxon>
        <taxon>Bacteroidota</taxon>
        <taxon>Cytophagia</taxon>
        <taxon>Cytophagales</taxon>
        <taxon>Thermoflexibacteraceae</taxon>
        <taxon>Thermoflexibacter</taxon>
    </lineage>
</organism>
<dbReference type="Pfam" id="PF01966">
    <property type="entry name" value="HD"/>
    <property type="match status" value="1"/>
</dbReference>
<dbReference type="Gene3D" id="1.10.3210.10">
    <property type="entry name" value="Hypothetical protein af1432"/>
    <property type="match status" value="1"/>
</dbReference>
<dbReference type="InterPro" id="IPR006674">
    <property type="entry name" value="HD_domain"/>
</dbReference>
<dbReference type="AlphaFoldDB" id="A0A1I2AUR3"/>
<feature type="domain" description="HD" evidence="1">
    <location>
        <begin position="35"/>
        <end position="109"/>
    </location>
</feature>
<evidence type="ECO:0000259" key="1">
    <source>
        <dbReference type="Pfam" id="PF01966"/>
    </source>
</evidence>